<organism evidence="2 3">
    <name type="scientific">Plasmopara halstedii</name>
    <name type="common">Downy mildew of sunflower</name>
    <dbReference type="NCBI Taxonomy" id="4781"/>
    <lineage>
        <taxon>Eukaryota</taxon>
        <taxon>Sar</taxon>
        <taxon>Stramenopiles</taxon>
        <taxon>Oomycota</taxon>
        <taxon>Peronosporomycetes</taxon>
        <taxon>Peronosporales</taxon>
        <taxon>Peronosporaceae</taxon>
        <taxon>Plasmopara</taxon>
    </lineage>
</organism>
<proteinExistence type="predicted"/>
<keyword evidence="1" id="KW-0472">Membrane</keyword>
<keyword evidence="3" id="KW-1185">Reference proteome</keyword>
<evidence type="ECO:0000256" key="1">
    <source>
        <dbReference type="SAM" id="Phobius"/>
    </source>
</evidence>
<evidence type="ECO:0000313" key="2">
    <source>
        <dbReference type="EMBL" id="CEG50282.1"/>
    </source>
</evidence>
<dbReference type="RefSeq" id="XP_036263516.1">
    <property type="nucleotide sequence ID" value="XM_036407278.1"/>
</dbReference>
<dbReference type="Proteomes" id="UP000054928">
    <property type="component" value="Unassembled WGS sequence"/>
</dbReference>
<dbReference type="EMBL" id="CCYD01003101">
    <property type="protein sequence ID" value="CEG50282.1"/>
    <property type="molecule type" value="Genomic_DNA"/>
</dbReference>
<feature type="transmembrane region" description="Helical" evidence="1">
    <location>
        <begin position="17"/>
        <end position="36"/>
    </location>
</feature>
<keyword evidence="1" id="KW-1133">Transmembrane helix</keyword>
<protein>
    <submittedName>
        <fullName evidence="2">Uncharacterized protein</fullName>
    </submittedName>
</protein>
<name>A0A0P1B8W3_PLAHL</name>
<keyword evidence="1" id="KW-0812">Transmembrane</keyword>
<dbReference type="GeneID" id="59053004"/>
<dbReference type="AlphaFoldDB" id="A0A0P1B8W3"/>
<evidence type="ECO:0000313" key="3">
    <source>
        <dbReference type="Proteomes" id="UP000054928"/>
    </source>
</evidence>
<reference evidence="3" key="1">
    <citation type="submission" date="2014-09" db="EMBL/GenBank/DDBJ databases">
        <authorList>
            <person name="Sharma Rahul"/>
            <person name="Thines Marco"/>
        </authorList>
    </citation>
    <scope>NUCLEOTIDE SEQUENCE [LARGE SCALE GENOMIC DNA]</scope>
</reference>
<accession>A0A0P1B8W3</accession>
<sequence>MVLPCGSSPNRVTYSPVWIIPPVHLVLWSICGIFKLPMLEHHLLKFHDQMKKSKLPVLCLCNTSSVKPRSAAIEKAFFQLMLLRKLT</sequence>